<sequence>MSAAQIDRRDVPALHQPFSWTSPGAGGHDCAAFIALTMDVSRGIETCLQLVNSSNMERHANTMADPGTETPPVLDRIDTENLLRLAIVSARMLAADAERKMRHMAETVACKEAA</sequence>
<organism evidence="1 2">
    <name type="scientific">Pseudoduganella dura</name>
    <dbReference type="NCBI Taxonomy" id="321982"/>
    <lineage>
        <taxon>Bacteria</taxon>
        <taxon>Pseudomonadati</taxon>
        <taxon>Pseudomonadota</taxon>
        <taxon>Betaproteobacteria</taxon>
        <taxon>Burkholderiales</taxon>
        <taxon>Oxalobacteraceae</taxon>
        <taxon>Telluria group</taxon>
        <taxon>Pseudoduganella</taxon>
    </lineage>
</organism>
<keyword evidence="2" id="KW-1185">Reference proteome</keyword>
<dbReference type="OrthoDB" id="8781067at2"/>
<dbReference type="EMBL" id="WNWM01000002">
    <property type="protein sequence ID" value="MUI14142.1"/>
    <property type="molecule type" value="Genomic_DNA"/>
</dbReference>
<reference evidence="1 2" key="1">
    <citation type="submission" date="2019-11" db="EMBL/GenBank/DDBJ databases">
        <title>Draft Genome Sequences of Six Type Strains of the Genus Massilia.</title>
        <authorList>
            <person name="Miess H."/>
            <person name="Frediansyah A."/>
            <person name="Goeker M."/>
            <person name="Gross H."/>
        </authorList>
    </citation>
    <scope>NUCLEOTIDE SEQUENCE [LARGE SCALE GENOMIC DNA]</scope>
    <source>
        <strain evidence="1 2">DSM 17513</strain>
    </source>
</reference>
<proteinExistence type="predicted"/>
<comment type="caution">
    <text evidence="1">The sequence shown here is derived from an EMBL/GenBank/DDBJ whole genome shotgun (WGS) entry which is preliminary data.</text>
</comment>
<gene>
    <name evidence="1" type="ORF">GJV26_17000</name>
</gene>
<dbReference type="AlphaFoldDB" id="A0A6I3XLQ2"/>
<protein>
    <submittedName>
        <fullName evidence="1">Uncharacterized protein</fullName>
    </submittedName>
</protein>
<dbReference type="RefSeq" id="WP_155709870.1">
    <property type="nucleotide sequence ID" value="NZ_BMWU01000002.1"/>
</dbReference>
<evidence type="ECO:0000313" key="2">
    <source>
        <dbReference type="Proteomes" id="UP000431684"/>
    </source>
</evidence>
<accession>A0A6I3XLQ2</accession>
<evidence type="ECO:0000313" key="1">
    <source>
        <dbReference type="EMBL" id="MUI14142.1"/>
    </source>
</evidence>
<dbReference type="Proteomes" id="UP000431684">
    <property type="component" value="Unassembled WGS sequence"/>
</dbReference>
<name>A0A6I3XLQ2_9BURK</name>